<evidence type="ECO:0000256" key="2">
    <source>
        <dbReference type="ARBA" id="ARBA00022659"/>
    </source>
</evidence>
<comment type="caution">
    <text evidence="5">Lacks conserved residue(s) required for the propagation of feature annotation.</text>
</comment>
<feature type="compositionally biased region" description="Basic residues" evidence="6">
    <location>
        <begin position="265"/>
        <end position="292"/>
    </location>
</feature>
<evidence type="ECO:0000256" key="4">
    <source>
        <dbReference type="ARBA" id="ARBA00023157"/>
    </source>
</evidence>
<evidence type="ECO:0000259" key="7">
    <source>
        <dbReference type="PROSITE" id="PS50923"/>
    </source>
</evidence>
<dbReference type="InterPro" id="IPR000436">
    <property type="entry name" value="Sushi_SCR_CCP_dom"/>
</dbReference>
<dbReference type="SUPFAM" id="SSF57535">
    <property type="entry name" value="Complement control module/SCR domain"/>
    <property type="match status" value="2"/>
</dbReference>
<dbReference type="InterPro" id="IPR035976">
    <property type="entry name" value="Sushi/SCR/CCP_sf"/>
</dbReference>
<dbReference type="SMART" id="SM00032">
    <property type="entry name" value="CCP"/>
    <property type="match status" value="2"/>
</dbReference>
<keyword evidence="3" id="KW-0732">Signal</keyword>
<dbReference type="CDD" id="cd00033">
    <property type="entry name" value="CCP"/>
    <property type="match status" value="1"/>
</dbReference>
<keyword evidence="9" id="KW-1185">Reference proteome</keyword>
<evidence type="ECO:0000313" key="8">
    <source>
        <dbReference type="EMBL" id="GIY48723.1"/>
    </source>
</evidence>
<comment type="subcellular location">
    <subcellularLocation>
        <location evidence="1">Virion</location>
    </subcellularLocation>
</comment>
<feature type="region of interest" description="Disordered" evidence="6">
    <location>
        <begin position="334"/>
        <end position="354"/>
    </location>
</feature>
<dbReference type="Proteomes" id="UP001054945">
    <property type="component" value="Unassembled WGS sequence"/>
</dbReference>
<reference evidence="8 9" key="1">
    <citation type="submission" date="2021-06" db="EMBL/GenBank/DDBJ databases">
        <title>Caerostris extrusa draft genome.</title>
        <authorList>
            <person name="Kono N."/>
            <person name="Arakawa K."/>
        </authorList>
    </citation>
    <scope>NUCLEOTIDE SEQUENCE [LARGE SCALE GENOMIC DNA]</scope>
</reference>
<dbReference type="AlphaFoldDB" id="A0AAV4TWU6"/>
<keyword evidence="2 5" id="KW-0768">Sushi</keyword>
<keyword evidence="4" id="KW-1015">Disulfide bond</keyword>
<dbReference type="PANTHER" id="PTHR45785">
    <property type="entry name" value="COMPLEMENT FACTOR H-RELATED"/>
    <property type="match status" value="1"/>
</dbReference>
<feature type="domain" description="Sushi" evidence="7">
    <location>
        <begin position="38"/>
        <end position="92"/>
    </location>
</feature>
<dbReference type="Gene3D" id="2.10.70.10">
    <property type="entry name" value="Complement Module, domain 1"/>
    <property type="match status" value="2"/>
</dbReference>
<dbReference type="InterPro" id="IPR051503">
    <property type="entry name" value="ComplSys_Reg/VirEntry_Med"/>
</dbReference>
<proteinExistence type="predicted"/>
<gene>
    <name evidence="8" type="primary">AVEN_71468_1</name>
    <name evidence="8" type="ORF">CEXT_173581</name>
</gene>
<protein>
    <recommendedName>
        <fullName evidence="7">Sushi domain-containing protein</fullName>
    </recommendedName>
</protein>
<evidence type="ECO:0000256" key="5">
    <source>
        <dbReference type="PROSITE-ProRule" id="PRU00302"/>
    </source>
</evidence>
<dbReference type="EMBL" id="BPLR01011745">
    <property type="protein sequence ID" value="GIY48723.1"/>
    <property type="molecule type" value="Genomic_DNA"/>
</dbReference>
<evidence type="ECO:0000256" key="1">
    <source>
        <dbReference type="ARBA" id="ARBA00004328"/>
    </source>
</evidence>
<feature type="compositionally biased region" description="Basic residues" evidence="6">
    <location>
        <begin position="211"/>
        <end position="223"/>
    </location>
</feature>
<evidence type="ECO:0000256" key="6">
    <source>
        <dbReference type="SAM" id="MobiDB-lite"/>
    </source>
</evidence>
<feature type="region of interest" description="Disordered" evidence="6">
    <location>
        <begin position="251"/>
        <end position="292"/>
    </location>
</feature>
<dbReference type="Pfam" id="PF00084">
    <property type="entry name" value="Sushi"/>
    <property type="match status" value="1"/>
</dbReference>
<evidence type="ECO:0000256" key="3">
    <source>
        <dbReference type="ARBA" id="ARBA00022729"/>
    </source>
</evidence>
<comment type="caution">
    <text evidence="8">The sequence shown here is derived from an EMBL/GenBank/DDBJ whole genome shotgun (WGS) entry which is preliminary data.</text>
</comment>
<dbReference type="PROSITE" id="PS50923">
    <property type="entry name" value="SUSHI"/>
    <property type="match status" value="1"/>
</dbReference>
<dbReference type="PANTHER" id="PTHR45785:SF2">
    <property type="entry name" value="COMPLEMENT FACTOR H-RELATED"/>
    <property type="match status" value="1"/>
</dbReference>
<feature type="region of interest" description="Disordered" evidence="6">
    <location>
        <begin position="203"/>
        <end position="226"/>
    </location>
</feature>
<sequence length="441" mass="51019">MNKNLKIGSKLLNVITAEIKHDEIPFLAYGGASSWNNLNCPAPRAPDNGLSFIFRNGELVHFRCHPGYHMRGNPIAYCVNNMWTHSAPECIPIGKWSPHQNNTVREHKNHHNRHAGHHQNKWKAEKHRELFNWGEDTSSNNVYGDGPRRLPLINGIWPPQEQIEQVLALGPQSTPGPKVLVKEEIDIAELRNKQLEELKKQRYKNEEGFGKHKQRRKKNKRKNSVIIDESIPRETILSLGSTEDGQAFSVAFAKPGNDSDPVEMKHKHRHHHGGERKKKHHHQKKRKHHAKVNHGYSNFVTSRKSRVNTSGISPYHTMYQFNTNTRNDVAELRRRPVEQVQPEEQVKRKENGTGSLPLSTYDTTCVEFIYRREVPMIGPVVSNAFVYRYETKKNKMYPFNSYMEVKYKCFNGFVFATNVHTLYCKEKSWIGETPRCMPSNA</sequence>
<evidence type="ECO:0000313" key="9">
    <source>
        <dbReference type="Proteomes" id="UP001054945"/>
    </source>
</evidence>
<accession>A0AAV4TWU6</accession>
<organism evidence="8 9">
    <name type="scientific">Caerostris extrusa</name>
    <name type="common">Bark spider</name>
    <name type="synonym">Caerostris bankana</name>
    <dbReference type="NCBI Taxonomy" id="172846"/>
    <lineage>
        <taxon>Eukaryota</taxon>
        <taxon>Metazoa</taxon>
        <taxon>Ecdysozoa</taxon>
        <taxon>Arthropoda</taxon>
        <taxon>Chelicerata</taxon>
        <taxon>Arachnida</taxon>
        <taxon>Araneae</taxon>
        <taxon>Araneomorphae</taxon>
        <taxon>Entelegynae</taxon>
        <taxon>Araneoidea</taxon>
        <taxon>Araneidae</taxon>
        <taxon>Caerostris</taxon>
    </lineage>
</organism>
<name>A0AAV4TWU6_CAEEX</name>